<evidence type="ECO:0000313" key="2">
    <source>
        <dbReference type="Proteomes" id="UP000184020"/>
    </source>
</evidence>
<dbReference type="Proteomes" id="UP000184020">
    <property type="component" value="Unassembled WGS sequence"/>
</dbReference>
<sequence>MRNDEKTEILNSFVKTVFSVIPYAGTALTELVFDYNGRIKQNRLNKFVEILAKEFSNNNEINIENIKTENFNDLFEAVIKRVYTTKSELKLNRFKDILIKGLKSPENDFEFVDVYLDLITDLSEDELIILYEHRHFGKKYNIEVLRKNELAEQLHKANEKRKKETINIGPSKYARQIIEIEKERGEIRNNHNNLEKFRGCNNYNISDDKFRFYKQRLYSKALVIDSGIGAIGTEPFEIMSITEFAVEFINFIKNTEK</sequence>
<evidence type="ECO:0000313" key="1">
    <source>
        <dbReference type="EMBL" id="SHG81815.1"/>
    </source>
</evidence>
<gene>
    <name evidence="1" type="ORF">SAMN05444372_11073</name>
</gene>
<reference evidence="2" key="1">
    <citation type="submission" date="2016-11" db="EMBL/GenBank/DDBJ databases">
        <authorList>
            <person name="Varghese N."/>
            <person name="Submissions S."/>
        </authorList>
    </citation>
    <scope>NUCLEOTIDE SEQUENCE [LARGE SCALE GENOMIC DNA]</scope>
    <source>
        <strain evidence="2">DSM 17659</strain>
    </source>
</reference>
<protein>
    <submittedName>
        <fullName evidence="1">Uncharacterized protein</fullName>
    </submittedName>
</protein>
<accession>A0A1M5MX74</accession>
<keyword evidence="2" id="KW-1185">Reference proteome</keyword>
<dbReference type="RefSeq" id="WP_073020524.1">
    <property type="nucleotide sequence ID" value="NZ_FQWF01000010.1"/>
</dbReference>
<organism evidence="1 2">
    <name type="scientific">Flavobacterium micromati</name>
    <dbReference type="NCBI Taxonomy" id="229205"/>
    <lineage>
        <taxon>Bacteria</taxon>
        <taxon>Pseudomonadati</taxon>
        <taxon>Bacteroidota</taxon>
        <taxon>Flavobacteriia</taxon>
        <taxon>Flavobacteriales</taxon>
        <taxon>Flavobacteriaceae</taxon>
        <taxon>Flavobacterium</taxon>
    </lineage>
</organism>
<dbReference type="AlphaFoldDB" id="A0A1M5MX74"/>
<dbReference type="EMBL" id="FQWF01000010">
    <property type="protein sequence ID" value="SHG81815.1"/>
    <property type="molecule type" value="Genomic_DNA"/>
</dbReference>
<proteinExistence type="predicted"/>
<name>A0A1M5MX74_9FLAO</name>
<dbReference type="OrthoDB" id="787297at2"/>